<reference evidence="2 3" key="1">
    <citation type="journal article" date="2015" name="Nature">
        <title>rRNA introns, odd ribosomes, and small enigmatic genomes across a large radiation of phyla.</title>
        <authorList>
            <person name="Brown C.T."/>
            <person name="Hug L.A."/>
            <person name="Thomas B.C."/>
            <person name="Sharon I."/>
            <person name="Castelle C.J."/>
            <person name="Singh A."/>
            <person name="Wilkins M.J."/>
            <person name="Williams K.H."/>
            <person name="Banfield J.F."/>
        </authorList>
    </citation>
    <scope>NUCLEOTIDE SEQUENCE [LARGE SCALE GENOMIC DNA]</scope>
</reference>
<proteinExistence type="predicted"/>
<gene>
    <name evidence="2" type="ORF">UX45_C0001G0081</name>
</gene>
<protein>
    <submittedName>
        <fullName evidence="2">Uncharacterized protein</fullName>
    </submittedName>
</protein>
<sequence>MRKIIFIIGLTAIIALFLGMYFQKFLNSSIVTIIETTDENEAEGVLITFLDSLYEKDYDAATAVYGGDYDQLRDWNPDVEPTDLALLWKRGCEQNGLQCMEIRNTDFASQPDKNMFFFNVWFNNPDRISEFTQLGGTSMFSFAVIKTDQKKYLVITMPVYTP</sequence>
<dbReference type="AlphaFoldDB" id="A0A0G1PNW4"/>
<evidence type="ECO:0000313" key="3">
    <source>
        <dbReference type="Proteomes" id="UP000034705"/>
    </source>
</evidence>
<accession>A0A0G1PNW4</accession>
<keyword evidence="1" id="KW-1133">Transmembrane helix</keyword>
<name>A0A0G1PNW4_9BACT</name>
<evidence type="ECO:0000313" key="2">
    <source>
        <dbReference type="EMBL" id="KKU34372.1"/>
    </source>
</evidence>
<organism evidence="2 3">
    <name type="scientific">Candidatus Uhrbacteria bacterium GW2011_GWF2_46_218</name>
    <dbReference type="NCBI Taxonomy" id="1619001"/>
    <lineage>
        <taxon>Bacteria</taxon>
        <taxon>Candidatus Uhriibacteriota</taxon>
    </lineage>
</organism>
<feature type="transmembrane region" description="Helical" evidence="1">
    <location>
        <begin position="5"/>
        <end position="22"/>
    </location>
</feature>
<dbReference type="Proteomes" id="UP000034705">
    <property type="component" value="Unassembled WGS sequence"/>
</dbReference>
<dbReference type="EMBL" id="LCMG01000001">
    <property type="protein sequence ID" value="KKU34372.1"/>
    <property type="molecule type" value="Genomic_DNA"/>
</dbReference>
<comment type="caution">
    <text evidence="2">The sequence shown here is derived from an EMBL/GenBank/DDBJ whole genome shotgun (WGS) entry which is preliminary data.</text>
</comment>
<keyword evidence="1" id="KW-0472">Membrane</keyword>
<evidence type="ECO:0000256" key="1">
    <source>
        <dbReference type="SAM" id="Phobius"/>
    </source>
</evidence>
<keyword evidence="1" id="KW-0812">Transmembrane</keyword>